<comment type="caution">
    <text evidence="1">The sequence shown here is derived from an EMBL/GenBank/DDBJ whole genome shotgun (WGS) entry which is preliminary data.</text>
</comment>
<accession>A0A2W1JE73</accession>
<dbReference type="AlphaFoldDB" id="A0A2W1JE73"/>
<gene>
    <name evidence="1" type="ORF">C1752_04328</name>
</gene>
<dbReference type="EMBL" id="PQWO01000013">
    <property type="protein sequence ID" value="PZD71998.1"/>
    <property type="molecule type" value="Genomic_DNA"/>
</dbReference>
<keyword evidence="2" id="KW-1185">Reference proteome</keyword>
<dbReference type="Proteomes" id="UP000248857">
    <property type="component" value="Unassembled WGS sequence"/>
</dbReference>
<proteinExistence type="predicted"/>
<reference evidence="1 2" key="1">
    <citation type="journal article" date="2018" name="Sci. Rep.">
        <title>A novel species of the marine cyanobacterium Acaryochloris with a unique pigment content and lifestyle.</title>
        <authorList>
            <person name="Partensky F."/>
            <person name="Six C."/>
            <person name="Ratin M."/>
            <person name="Garczarek L."/>
            <person name="Vaulot D."/>
            <person name="Probert I."/>
            <person name="Calteau A."/>
            <person name="Gourvil P."/>
            <person name="Marie D."/>
            <person name="Grebert T."/>
            <person name="Bouchier C."/>
            <person name="Le Panse S."/>
            <person name="Gachenot M."/>
            <person name="Rodriguez F."/>
            <person name="Garrido J.L."/>
        </authorList>
    </citation>
    <scope>NUCLEOTIDE SEQUENCE [LARGE SCALE GENOMIC DNA]</scope>
    <source>
        <strain evidence="1 2">RCC1774</strain>
    </source>
</reference>
<sequence>MAWLQAVYRAATMLDSGCIDRLLAQVPAEQKLQQAQLQQIADSSDFDRLATIVGEATAE</sequence>
<evidence type="ECO:0000313" key="2">
    <source>
        <dbReference type="Proteomes" id="UP000248857"/>
    </source>
</evidence>
<evidence type="ECO:0000313" key="1">
    <source>
        <dbReference type="EMBL" id="PZD71998.1"/>
    </source>
</evidence>
<protein>
    <submittedName>
        <fullName evidence="1">Uncharacterized protein</fullName>
    </submittedName>
</protein>
<organism evidence="1 2">
    <name type="scientific">Acaryochloris thomasi RCC1774</name>
    <dbReference type="NCBI Taxonomy" id="1764569"/>
    <lineage>
        <taxon>Bacteria</taxon>
        <taxon>Bacillati</taxon>
        <taxon>Cyanobacteriota</taxon>
        <taxon>Cyanophyceae</taxon>
        <taxon>Acaryochloridales</taxon>
        <taxon>Acaryochloridaceae</taxon>
        <taxon>Acaryochloris</taxon>
        <taxon>Acaryochloris thomasi</taxon>
    </lineage>
</organism>
<name>A0A2W1JE73_9CYAN</name>